<sequence>MAVKIRLKKMGRSHRPFFRVCAMDVRSPRDGRVIEELGTYDPMVPETDARAILNGERISYWLGVGAQPSPKVGTLIKKYGAEGSHLEAQAEAIGRLGDRRASAIESARAAASSVKMPDVTKPSEDPAPAEGEATADAPKAEGEEAKTDDAAPAAEEAKAEAPAAEDKPAEAATEEKKAE</sequence>
<dbReference type="GO" id="GO:0003735">
    <property type="term" value="F:structural constituent of ribosome"/>
    <property type="evidence" value="ECO:0007669"/>
    <property type="project" value="InterPro"/>
</dbReference>
<dbReference type="Proteomes" id="UP000322214">
    <property type="component" value="Chromosome"/>
</dbReference>
<reference evidence="5 6" key="1">
    <citation type="submission" date="2019-08" db="EMBL/GenBank/DDBJ databases">
        <title>Deep-cultivation of Planctomycetes and their phenomic and genomic characterization uncovers novel biology.</title>
        <authorList>
            <person name="Wiegand S."/>
            <person name="Jogler M."/>
            <person name="Boedeker C."/>
            <person name="Pinto D."/>
            <person name="Vollmers J."/>
            <person name="Rivas-Marin E."/>
            <person name="Kohn T."/>
            <person name="Peeters S.H."/>
            <person name="Heuer A."/>
            <person name="Rast P."/>
            <person name="Oberbeckmann S."/>
            <person name="Bunk B."/>
            <person name="Jeske O."/>
            <person name="Meyerdierks A."/>
            <person name="Storesund J.E."/>
            <person name="Kallscheuer N."/>
            <person name="Luecker S."/>
            <person name="Lage O.M."/>
            <person name="Pohl T."/>
            <person name="Merkel B.J."/>
            <person name="Hornburger P."/>
            <person name="Mueller R.-W."/>
            <person name="Bruemmer F."/>
            <person name="Labrenz M."/>
            <person name="Spormann A.M."/>
            <person name="Op den Camp H."/>
            <person name="Overmann J."/>
            <person name="Amann R."/>
            <person name="Jetten M.S.M."/>
            <person name="Mascher T."/>
            <person name="Medema M.H."/>
            <person name="Devos D.P."/>
            <person name="Kaster A.-K."/>
            <person name="Ovreas L."/>
            <person name="Rohde M."/>
            <person name="Galperin M.Y."/>
            <person name="Jogler C."/>
        </authorList>
    </citation>
    <scope>NUCLEOTIDE SEQUENCE [LARGE SCALE GENOMIC DNA]</scope>
    <source>
        <strain evidence="5 6">FC18</strain>
    </source>
</reference>
<dbReference type="AlphaFoldDB" id="A0A5B9P6H3"/>
<evidence type="ECO:0000256" key="4">
    <source>
        <dbReference type="SAM" id="MobiDB-lite"/>
    </source>
</evidence>
<dbReference type="GO" id="GO:0006412">
    <property type="term" value="P:translation"/>
    <property type="evidence" value="ECO:0007669"/>
    <property type="project" value="UniProtKB-UniRule"/>
</dbReference>
<keyword evidence="2 3" id="KW-0687">Ribonucleoprotein</keyword>
<feature type="region of interest" description="Disordered" evidence="4">
    <location>
        <begin position="99"/>
        <end position="179"/>
    </location>
</feature>
<evidence type="ECO:0000256" key="3">
    <source>
        <dbReference type="HAMAP-Rule" id="MF_00385"/>
    </source>
</evidence>
<dbReference type="OrthoDB" id="9807878at2"/>
<keyword evidence="6" id="KW-1185">Reference proteome</keyword>
<dbReference type="STRING" id="980251.GCA_001642875_03336"/>
<feature type="compositionally biased region" description="Basic and acidic residues" evidence="4">
    <location>
        <begin position="138"/>
        <end position="179"/>
    </location>
</feature>
<organism evidence="5 6">
    <name type="scientific">Mariniblastus fucicola</name>
    <dbReference type="NCBI Taxonomy" id="980251"/>
    <lineage>
        <taxon>Bacteria</taxon>
        <taxon>Pseudomonadati</taxon>
        <taxon>Planctomycetota</taxon>
        <taxon>Planctomycetia</taxon>
        <taxon>Pirellulales</taxon>
        <taxon>Pirellulaceae</taxon>
        <taxon>Mariniblastus</taxon>
    </lineage>
</organism>
<dbReference type="PANTHER" id="PTHR12919:SF20">
    <property type="entry name" value="SMALL RIBOSOMAL SUBUNIT PROTEIN BS16M"/>
    <property type="match status" value="1"/>
</dbReference>
<dbReference type="SUPFAM" id="SSF54565">
    <property type="entry name" value="Ribosomal protein S16"/>
    <property type="match status" value="1"/>
</dbReference>
<dbReference type="InterPro" id="IPR023803">
    <property type="entry name" value="Ribosomal_bS16_dom_sf"/>
</dbReference>
<keyword evidence="1 3" id="KW-0689">Ribosomal protein</keyword>
<dbReference type="EMBL" id="CP042912">
    <property type="protein sequence ID" value="QEG21874.1"/>
    <property type="molecule type" value="Genomic_DNA"/>
</dbReference>
<feature type="compositionally biased region" description="Low complexity" evidence="4">
    <location>
        <begin position="103"/>
        <end position="113"/>
    </location>
</feature>
<proteinExistence type="inferred from homology"/>
<dbReference type="Pfam" id="PF00886">
    <property type="entry name" value="Ribosomal_S16"/>
    <property type="match status" value="1"/>
</dbReference>
<dbReference type="InterPro" id="IPR000307">
    <property type="entry name" value="Ribosomal_bS16"/>
</dbReference>
<protein>
    <recommendedName>
        <fullName evidence="3">Small ribosomal subunit protein bS16</fullName>
    </recommendedName>
</protein>
<accession>A0A5B9P6H3</accession>
<name>A0A5B9P6H3_9BACT</name>
<dbReference type="PANTHER" id="PTHR12919">
    <property type="entry name" value="30S RIBOSOMAL PROTEIN S16"/>
    <property type="match status" value="1"/>
</dbReference>
<dbReference type="RefSeq" id="WP_075085546.1">
    <property type="nucleotide sequence ID" value="NZ_CP042912.1"/>
</dbReference>
<dbReference type="NCBIfam" id="TIGR00002">
    <property type="entry name" value="S16"/>
    <property type="match status" value="1"/>
</dbReference>
<evidence type="ECO:0000256" key="1">
    <source>
        <dbReference type="ARBA" id="ARBA00022980"/>
    </source>
</evidence>
<dbReference type="HAMAP" id="MF_00385">
    <property type="entry name" value="Ribosomal_bS16"/>
    <property type="match status" value="1"/>
</dbReference>
<evidence type="ECO:0000256" key="2">
    <source>
        <dbReference type="ARBA" id="ARBA00023274"/>
    </source>
</evidence>
<comment type="similarity">
    <text evidence="3">Belongs to the bacterial ribosomal protein bS16 family.</text>
</comment>
<dbReference type="GO" id="GO:0005737">
    <property type="term" value="C:cytoplasm"/>
    <property type="evidence" value="ECO:0007669"/>
    <property type="project" value="UniProtKB-ARBA"/>
</dbReference>
<dbReference type="KEGG" id="mff:MFFC18_17350"/>
<evidence type="ECO:0000313" key="6">
    <source>
        <dbReference type="Proteomes" id="UP000322214"/>
    </source>
</evidence>
<dbReference type="GO" id="GO:0015935">
    <property type="term" value="C:small ribosomal subunit"/>
    <property type="evidence" value="ECO:0007669"/>
    <property type="project" value="TreeGrafter"/>
</dbReference>
<dbReference type="Gene3D" id="3.30.1320.10">
    <property type="match status" value="1"/>
</dbReference>
<evidence type="ECO:0000313" key="5">
    <source>
        <dbReference type="EMBL" id="QEG21874.1"/>
    </source>
</evidence>
<gene>
    <name evidence="3 5" type="primary">rpsP</name>
    <name evidence="5" type="ORF">MFFC18_17350</name>
</gene>